<feature type="region of interest" description="Disordered" evidence="4">
    <location>
        <begin position="383"/>
        <end position="464"/>
    </location>
</feature>
<evidence type="ECO:0000256" key="3">
    <source>
        <dbReference type="RuleBase" id="RU000454"/>
    </source>
</evidence>
<dbReference type="Pfam" id="PF00026">
    <property type="entry name" value="Asp"/>
    <property type="match status" value="1"/>
</dbReference>
<evidence type="ECO:0000256" key="4">
    <source>
        <dbReference type="SAM" id="MobiDB-lite"/>
    </source>
</evidence>
<dbReference type="PANTHER" id="PTHR47966:SF73">
    <property type="entry name" value="PEPTIDASE A1 DOMAIN-CONTAINING PROTEIN"/>
    <property type="match status" value="1"/>
</dbReference>
<dbReference type="InterPro" id="IPR034164">
    <property type="entry name" value="Pepsin-like_dom"/>
</dbReference>
<dbReference type="SUPFAM" id="SSF50630">
    <property type="entry name" value="Acid proteases"/>
    <property type="match status" value="1"/>
</dbReference>
<feature type="signal peptide" evidence="5">
    <location>
        <begin position="1"/>
        <end position="19"/>
    </location>
</feature>
<name>A0A4V1Q5E7_9AGAR</name>
<evidence type="ECO:0000256" key="1">
    <source>
        <dbReference type="ARBA" id="ARBA00007447"/>
    </source>
</evidence>
<comment type="caution">
    <text evidence="7">The sequence shown here is derived from an EMBL/GenBank/DDBJ whole genome shotgun (WGS) entry which is preliminary data.</text>
</comment>
<proteinExistence type="inferred from homology"/>
<evidence type="ECO:0000256" key="2">
    <source>
        <dbReference type="ARBA" id="ARBA00022750"/>
    </source>
</evidence>
<dbReference type="InterPro" id="IPR001969">
    <property type="entry name" value="Aspartic_peptidase_AS"/>
</dbReference>
<dbReference type="Gene3D" id="2.40.70.10">
    <property type="entry name" value="Acid Proteases"/>
    <property type="match status" value="2"/>
</dbReference>
<dbReference type="PRINTS" id="PR00792">
    <property type="entry name" value="PEPSIN"/>
</dbReference>
<reference evidence="7 8" key="1">
    <citation type="submission" date="2019-01" db="EMBL/GenBank/DDBJ databases">
        <title>Draft genome sequence of Psathyrella aberdarensis IHI B618.</title>
        <authorList>
            <person name="Buettner E."/>
            <person name="Kellner H."/>
        </authorList>
    </citation>
    <scope>NUCLEOTIDE SEQUENCE [LARGE SCALE GENOMIC DNA]</scope>
    <source>
        <strain evidence="7 8">IHI B618</strain>
    </source>
</reference>
<dbReference type="Proteomes" id="UP000290288">
    <property type="component" value="Unassembled WGS sequence"/>
</dbReference>
<keyword evidence="8" id="KW-1185">Reference proteome</keyword>
<protein>
    <recommendedName>
        <fullName evidence="6">Peptidase A1 domain-containing protein</fullName>
    </recommendedName>
</protein>
<keyword evidence="3" id="KW-0378">Hydrolase</keyword>
<dbReference type="STRING" id="2316362.A0A4V1Q5E7"/>
<dbReference type="PANTHER" id="PTHR47966">
    <property type="entry name" value="BETA-SITE APP-CLEAVING ENZYME, ISOFORM A-RELATED"/>
    <property type="match status" value="1"/>
</dbReference>
<dbReference type="EMBL" id="SDEE01000006">
    <property type="protein sequence ID" value="RXW25328.1"/>
    <property type="molecule type" value="Genomic_DNA"/>
</dbReference>
<dbReference type="PROSITE" id="PS00141">
    <property type="entry name" value="ASP_PROTEASE"/>
    <property type="match status" value="1"/>
</dbReference>
<feature type="domain" description="Peptidase A1" evidence="6">
    <location>
        <begin position="1"/>
        <end position="352"/>
    </location>
</feature>
<comment type="similarity">
    <text evidence="1 3">Belongs to the peptidase A1 family.</text>
</comment>
<organism evidence="7 8">
    <name type="scientific">Candolleomyces aberdarensis</name>
    <dbReference type="NCBI Taxonomy" id="2316362"/>
    <lineage>
        <taxon>Eukaryota</taxon>
        <taxon>Fungi</taxon>
        <taxon>Dikarya</taxon>
        <taxon>Basidiomycota</taxon>
        <taxon>Agaricomycotina</taxon>
        <taxon>Agaricomycetes</taxon>
        <taxon>Agaricomycetidae</taxon>
        <taxon>Agaricales</taxon>
        <taxon>Agaricineae</taxon>
        <taxon>Psathyrellaceae</taxon>
        <taxon>Candolleomyces</taxon>
    </lineage>
</organism>
<dbReference type="PROSITE" id="PS51767">
    <property type="entry name" value="PEPTIDASE_A1"/>
    <property type="match status" value="1"/>
</dbReference>
<dbReference type="InterPro" id="IPR001461">
    <property type="entry name" value="Aspartic_peptidase_A1"/>
</dbReference>
<keyword evidence="2 3" id="KW-0064">Aspartyl protease</keyword>
<feature type="chain" id="PRO_5020623340" description="Peptidase A1 domain-containing protein" evidence="5">
    <location>
        <begin position="20"/>
        <end position="464"/>
    </location>
</feature>
<gene>
    <name evidence="7" type="ORF">EST38_g511</name>
</gene>
<feature type="compositionally biased region" description="Basic and acidic residues" evidence="4">
    <location>
        <begin position="427"/>
        <end position="451"/>
    </location>
</feature>
<keyword evidence="5" id="KW-0732">Signal</keyword>
<dbReference type="CDD" id="cd05471">
    <property type="entry name" value="pepsin_like"/>
    <property type="match status" value="1"/>
</dbReference>
<dbReference type="InterPro" id="IPR021109">
    <property type="entry name" value="Peptidase_aspartic_dom_sf"/>
</dbReference>
<evidence type="ECO:0000259" key="6">
    <source>
        <dbReference type="PROSITE" id="PS51767"/>
    </source>
</evidence>
<dbReference type="GO" id="GO:0004190">
    <property type="term" value="F:aspartic-type endopeptidase activity"/>
    <property type="evidence" value="ECO:0007669"/>
    <property type="project" value="UniProtKB-KW"/>
</dbReference>
<dbReference type="GO" id="GO:0006508">
    <property type="term" value="P:proteolysis"/>
    <property type="evidence" value="ECO:0007669"/>
    <property type="project" value="UniProtKB-KW"/>
</dbReference>
<evidence type="ECO:0000313" key="8">
    <source>
        <dbReference type="Proteomes" id="UP000290288"/>
    </source>
</evidence>
<evidence type="ECO:0000256" key="5">
    <source>
        <dbReference type="SAM" id="SignalP"/>
    </source>
</evidence>
<evidence type="ECO:0000313" key="7">
    <source>
        <dbReference type="EMBL" id="RXW25328.1"/>
    </source>
</evidence>
<keyword evidence="3" id="KW-0645">Protease</keyword>
<accession>A0A4V1Q5E7</accession>
<dbReference type="InterPro" id="IPR033121">
    <property type="entry name" value="PEPTIDASE_A1"/>
</dbReference>
<sequence length="464" mass="50338">MALSSLFLALLLFSPLSHSLTLTVRAPIELSNQGDLSYYADLTLNGRVFNVLVDTGSADLWVAGAVLGATDTGYRGSFGNHTVPNQAFIEVAPSSIHPEGHGILGLGPSTGSFITDLVPTGTPLLSHLFSLNRTTPNFFTILLGRERDPTDHYTGSLTIGEVLPDRNAILDQPRINIVKLPPSRQDQQHLQVLLDRDGLLGPDGQVIPMTSVVSQMEDKSRMTVVLDSGFSLPQVPRAVADALYSRFHGAEFVTVNGIGPTYILPCDAEVNATFVFSGRQYPMHPLDMTMDPSVLGLGSVVNSRGELACVATFQPFTYDRGANPTYDMVLGMAFMRNVYTLFDYGDFTSPNDTSSSTIDPPYIQLLSLTDPSEGHRDFVTVRLGGIDTPPRGLTPSGTNTNQDEDNNSNSNSKNNKHVYAIIGSVVRKKEQESTEEGKRKTMMDADAERLGDSSLTHRPGPTLF</sequence>
<dbReference type="AlphaFoldDB" id="A0A4V1Q5E7"/>
<dbReference type="OrthoDB" id="15189at2759"/>